<feature type="region of interest" description="Disordered" evidence="1">
    <location>
        <begin position="1"/>
        <end position="36"/>
    </location>
</feature>
<name>A0A084VQM8_ANOSI</name>
<sequence>MAPNYGFKLEPAPHPPRHYPDRPEEARHPGQAGSDRVTFFRGQRGKVKIAPLQESENATALVFGFPSAGTDNSVRQRQSRRWRWRKVIPRCQRAIILGCGRHCGWVRLSRSIDKFGIPPFRWPCRLKLPPMEICSLRSGLQQCTLRAAVVAVRSHSDQDKMQLGQWK</sequence>
<keyword evidence="4" id="KW-1185">Reference proteome</keyword>
<evidence type="ECO:0000313" key="2">
    <source>
        <dbReference type="EMBL" id="KFB40272.1"/>
    </source>
</evidence>
<dbReference type="VEuPathDB" id="VectorBase:ASIC007754"/>
<gene>
    <name evidence="2" type="ORF">ZHAS_00007754</name>
</gene>
<feature type="compositionally biased region" description="Basic and acidic residues" evidence="1">
    <location>
        <begin position="18"/>
        <end position="28"/>
    </location>
</feature>
<proteinExistence type="predicted"/>
<protein>
    <submittedName>
        <fullName evidence="2 3">Uncharacterized protein</fullName>
    </submittedName>
</protein>
<reference evidence="3" key="2">
    <citation type="submission" date="2020-05" db="UniProtKB">
        <authorList>
            <consortium name="EnsemblMetazoa"/>
        </authorList>
    </citation>
    <scope>IDENTIFICATION</scope>
</reference>
<dbReference type="AlphaFoldDB" id="A0A084VQM8"/>
<dbReference type="EnsemblMetazoa" id="ASIC007754-RA">
    <property type="protein sequence ID" value="ASIC007754-PA"/>
    <property type="gene ID" value="ASIC007754"/>
</dbReference>
<reference evidence="2 4" key="1">
    <citation type="journal article" date="2014" name="BMC Genomics">
        <title>Genome sequence of Anopheles sinensis provides insight into genetics basis of mosquito competence for malaria parasites.</title>
        <authorList>
            <person name="Zhou D."/>
            <person name="Zhang D."/>
            <person name="Ding G."/>
            <person name="Shi L."/>
            <person name="Hou Q."/>
            <person name="Ye Y."/>
            <person name="Xu Y."/>
            <person name="Zhou H."/>
            <person name="Xiong C."/>
            <person name="Li S."/>
            <person name="Yu J."/>
            <person name="Hong S."/>
            <person name="Yu X."/>
            <person name="Zou P."/>
            <person name="Chen C."/>
            <person name="Chang X."/>
            <person name="Wang W."/>
            <person name="Lv Y."/>
            <person name="Sun Y."/>
            <person name="Ma L."/>
            <person name="Shen B."/>
            <person name="Zhu C."/>
        </authorList>
    </citation>
    <scope>NUCLEOTIDE SEQUENCE [LARGE SCALE GENOMIC DNA]</scope>
</reference>
<organism evidence="2">
    <name type="scientific">Anopheles sinensis</name>
    <name type="common">Mosquito</name>
    <dbReference type="NCBI Taxonomy" id="74873"/>
    <lineage>
        <taxon>Eukaryota</taxon>
        <taxon>Metazoa</taxon>
        <taxon>Ecdysozoa</taxon>
        <taxon>Arthropoda</taxon>
        <taxon>Hexapoda</taxon>
        <taxon>Insecta</taxon>
        <taxon>Pterygota</taxon>
        <taxon>Neoptera</taxon>
        <taxon>Endopterygota</taxon>
        <taxon>Diptera</taxon>
        <taxon>Nematocera</taxon>
        <taxon>Culicoidea</taxon>
        <taxon>Culicidae</taxon>
        <taxon>Anophelinae</taxon>
        <taxon>Anopheles</taxon>
    </lineage>
</organism>
<accession>A0A084VQM8</accession>
<dbReference type="EMBL" id="ATLV01015280">
    <property type="status" value="NOT_ANNOTATED_CDS"/>
    <property type="molecule type" value="Genomic_DNA"/>
</dbReference>
<dbReference type="Proteomes" id="UP000030765">
    <property type="component" value="Unassembled WGS sequence"/>
</dbReference>
<evidence type="ECO:0000313" key="3">
    <source>
        <dbReference type="EnsemblMetazoa" id="ASIC007754-PA"/>
    </source>
</evidence>
<evidence type="ECO:0000256" key="1">
    <source>
        <dbReference type="SAM" id="MobiDB-lite"/>
    </source>
</evidence>
<dbReference type="EMBL" id="KE525006">
    <property type="protein sequence ID" value="KFB40272.1"/>
    <property type="molecule type" value="Genomic_DNA"/>
</dbReference>
<evidence type="ECO:0000313" key="4">
    <source>
        <dbReference type="Proteomes" id="UP000030765"/>
    </source>
</evidence>